<evidence type="ECO:0000313" key="3">
    <source>
        <dbReference type="Proteomes" id="UP000243723"/>
    </source>
</evidence>
<evidence type="ECO:0000313" key="2">
    <source>
        <dbReference type="EMBL" id="PSK36077.1"/>
    </source>
</evidence>
<protein>
    <submittedName>
        <fullName evidence="2">Uncharacterized protein</fullName>
    </submittedName>
</protein>
<feature type="region of interest" description="Disordered" evidence="1">
    <location>
        <begin position="1"/>
        <end position="166"/>
    </location>
</feature>
<proteinExistence type="predicted"/>
<dbReference type="EMBL" id="NHZQ01000422">
    <property type="protein sequence ID" value="PSK36077.1"/>
    <property type="molecule type" value="Genomic_DNA"/>
</dbReference>
<dbReference type="Proteomes" id="UP000243723">
    <property type="component" value="Unassembled WGS sequence"/>
</dbReference>
<sequence>MDENESTQRLMLTPESDTVDLTWPPEELGSEEDDSPKYVNFDEVGFGGTTRGEPGGRRANTLVGGQRGEDNRMSLRTSIRMPARFREEDELTPDHISQAGSHVSKDKRTSIDRPQLPRLDTVASTGARSRGRPRVRHSTSPTPSRPKSKSHKRKFPPAAFPSLEPGILPLNADEKRKKALHDWAIQDDEWGRWGEDWSEVGPYAEEEEVIRAVQARAKRACYWDKKTVAQWYYDEMLEQSKRPQGQMNLTRRGNIIHVLRTNWMNIARTVFGEDPLHLEEKMQRIYVSFWN</sequence>
<organism evidence="2 3">
    <name type="scientific">Elsinoe australis</name>
    <dbReference type="NCBI Taxonomy" id="40998"/>
    <lineage>
        <taxon>Eukaryota</taxon>
        <taxon>Fungi</taxon>
        <taxon>Dikarya</taxon>
        <taxon>Ascomycota</taxon>
        <taxon>Pezizomycotina</taxon>
        <taxon>Dothideomycetes</taxon>
        <taxon>Dothideomycetidae</taxon>
        <taxon>Myriangiales</taxon>
        <taxon>Elsinoaceae</taxon>
        <taxon>Elsinoe</taxon>
    </lineage>
</organism>
<dbReference type="OrthoDB" id="3915298at2759"/>
<dbReference type="AlphaFoldDB" id="A0A2P7YJF3"/>
<accession>A0A2P7YJF3</accession>
<keyword evidence="3" id="KW-1185">Reference proteome</keyword>
<evidence type="ECO:0000256" key="1">
    <source>
        <dbReference type="SAM" id="MobiDB-lite"/>
    </source>
</evidence>
<gene>
    <name evidence="2" type="ORF">B9Z65_5892</name>
</gene>
<feature type="compositionally biased region" description="Basic residues" evidence="1">
    <location>
        <begin position="146"/>
        <end position="155"/>
    </location>
</feature>
<reference evidence="2 3" key="1">
    <citation type="submission" date="2017-05" db="EMBL/GenBank/DDBJ databases">
        <title>Draft genome sequence of Elsinoe australis.</title>
        <authorList>
            <person name="Cheng Q."/>
        </authorList>
    </citation>
    <scope>NUCLEOTIDE SEQUENCE [LARGE SCALE GENOMIC DNA]</scope>
    <source>
        <strain evidence="2 3">NL1</strain>
    </source>
</reference>
<comment type="caution">
    <text evidence="2">The sequence shown here is derived from an EMBL/GenBank/DDBJ whole genome shotgun (WGS) entry which is preliminary data.</text>
</comment>
<name>A0A2P7YJF3_9PEZI</name>